<feature type="compositionally biased region" description="Pro residues" evidence="10">
    <location>
        <begin position="2388"/>
        <end position="2401"/>
    </location>
</feature>
<dbReference type="InterPro" id="IPR016039">
    <property type="entry name" value="Thiolase-like"/>
</dbReference>
<feature type="active site" description="Proton acceptor; for dehydratase activity" evidence="9">
    <location>
        <position position="975"/>
    </location>
</feature>
<dbReference type="SMART" id="SM00826">
    <property type="entry name" value="PKS_DH"/>
    <property type="match status" value="1"/>
</dbReference>
<dbReference type="InterPro" id="IPR036736">
    <property type="entry name" value="ACP-like_sf"/>
</dbReference>
<keyword evidence="4" id="KW-0489">Methyltransferase</keyword>
<dbReference type="OrthoDB" id="329835at2759"/>
<dbReference type="PROSITE" id="PS52019">
    <property type="entry name" value="PKS_MFAS_DH"/>
    <property type="match status" value="1"/>
</dbReference>
<dbReference type="SUPFAM" id="SSF52777">
    <property type="entry name" value="CoA-dependent acyltransferases"/>
    <property type="match status" value="2"/>
</dbReference>
<evidence type="ECO:0000256" key="5">
    <source>
        <dbReference type="ARBA" id="ARBA00022679"/>
    </source>
</evidence>
<dbReference type="InterPro" id="IPR013968">
    <property type="entry name" value="PKS_KR"/>
</dbReference>
<dbReference type="GO" id="GO:0008168">
    <property type="term" value="F:methyltransferase activity"/>
    <property type="evidence" value="ECO:0007669"/>
    <property type="project" value="UniProtKB-KW"/>
</dbReference>
<feature type="domain" description="PKS/mFAS DH" evidence="13">
    <location>
        <begin position="943"/>
        <end position="1248"/>
    </location>
</feature>
<evidence type="ECO:0000256" key="10">
    <source>
        <dbReference type="SAM" id="MobiDB-lite"/>
    </source>
</evidence>
<evidence type="ECO:0000256" key="1">
    <source>
        <dbReference type="ARBA" id="ARBA00022450"/>
    </source>
</evidence>
<dbReference type="InterPro" id="IPR000873">
    <property type="entry name" value="AMP-dep_synth/lig_dom"/>
</dbReference>
<dbReference type="SUPFAM" id="SSF51735">
    <property type="entry name" value="NAD(P)-binding Rossmann-fold domains"/>
    <property type="match status" value="3"/>
</dbReference>
<feature type="region of interest" description="Disordered" evidence="10">
    <location>
        <begin position="2376"/>
        <end position="2437"/>
    </location>
</feature>
<reference evidence="14" key="1">
    <citation type="submission" date="2021-07" db="EMBL/GenBank/DDBJ databases">
        <authorList>
            <person name="Branca A.L. A."/>
        </authorList>
    </citation>
    <scope>NUCLEOTIDE SEQUENCE</scope>
</reference>
<dbReference type="CDD" id="cd19532">
    <property type="entry name" value="C_PKS-NRPS"/>
    <property type="match status" value="1"/>
</dbReference>
<dbReference type="PROSITE" id="PS00455">
    <property type="entry name" value="AMP_BINDING"/>
    <property type="match status" value="1"/>
</dbReference>
<dbReference type="PANTHER" id="PTHR43775:SF20">
    <property type="entry name" value="HYBRID PKS-NRPS SYNTHETASE APDA"/>
    <property type="match status" value="1"/>
</dbReference>
<dbReference type="InterPro" id="IPR018201">
    <property type="entry name" value="Ketoacyl_synth_AS"/>
</dbReference>
<dbReference type="InterPro" id="IPR016036">
    <property type="entry name" value="Malonyl_transacylase_ACP-bd"/>
</dbReference>
<keyword evidence="2" id="KW-0597">Phosphoprotein</keyword>
<dbReference type="InterPro" id="IPR050091">
    <property type="entry name" value="PKS_NRPS_Biosynth_Enz"/>
</dbReference>
<dbReference type="InterPro" id="IPR014043">
    <property type="entry name" value="Acyl_transferase_dom"/>
</dbReference>
<dbReference type="GO" id="GO:0006633">
    <property type="term" value="P:fatty acid biosynthetic process"/>
    <property type="evidence" value="ECO:0007669"/>
    <property type="project" value="InterPro"/>
</dbReference>
<dbReference type="Pfam" id="PF00501">
    <property type="entry name" value="AMP-binding"/>
    <property type="match status" value="1"/>
</dbReference>
<dbReference type="InterPro" id="IPR009081">
    <property type="entry name" value="PP-bd_ACP"/>
</dbReference>
<dbReference type="EMBL" id="CAJVRC010000876">
    <property type="protein sequence ID" value="CAG8902804.1"/>
    <property type="molecule type" value="Genomic_DNA"/>
</dbReference>
<evidence type="ECO:0000259" key="12">
    <source>
        <dbReference type="PROSITE" id="PS52004"/>
    </source>
</evidence>
<dbReference type="InterPro" id="IPR006162">
    <property type="entry name" value="Ppantetheine_attach_site"/>
</dbReference>
<dbReference type="Gene3D" id="3.40.50.150">
    <property type="entry name" value="Vaccinia Virus protein VP39"/>
    <property type="match status" value="1"/>
</dbReference>
<dbReference type="InterPro" id="IPR013217">
    <property type="entry name" value="Methyltransf_12"/>
</dbReference>
<dbReference type="GO" id="GO:0032259">
    <property type="term" value="P:methylation"/>
    <property type="evidence" value="ECO:0007669"/>
    <property type="project" value="UniProtKB-KW"/>
</dbReference>
<dbReference type="InterPro" id="IPR057326">
    <property type="entry name" value="KR_dom"/>
</dbReference>
<dbReference type="FunFam" id="3.40.47.10:FF:000019">
    <property type="entry name" value="Polyketide synthase type I"/>
    <property type="match status" value="1"/>
</dbReference>
<keyword evidence="1" id="KW-0596">Phosphopantetheine</keyword>
<dbReference type="InterPro" id="IPR042104">
    <property type="entry name" value="PKS_dehydratase_sf"/>
</dbReference>
<dbReference type="Pfam" id="PF08242">
    <property type="entry name" value="Methyltransf_12"/>
    <property type="match status" value="1"/>
</dbReference>
<gene>
    <name evidence="14" type="ORF">PEGY_LOCUS6945</name>
</gene>
<dbReference type="PANTHER" id="PTHR43775">
    <property type="entry name" value="FATTY ACID SYNTHASE"/>
    <property type="match status" value="1"/>
</dbReference>
<dbReference type="InterPro" id="IPR032821">
    <property type="entry name" value="PKS_assoc"/>
</dbReference>
<evidence type="ECO:0000313" key="14">
    <source>
        <dbReference type="EMBL" id="CAG8902804.1"/>
    </source>
</evidence>
<evidence type="ECO:0000256" key="4">
    <source>
        <dbReference type="ARBA" id="ARBA00022603"/>
    </source>
</evidence>
<dbReference type="InterPro" id="IPR049551">
    <property type="entry name" value="PKS_DH_C"/>
</dbReference>
<feature type="region of interest" description="C-terminal hotdog fold" evidence="9">
    <location>
        <begin position="1095"/>
        <end position="1248"/>
    </location>
</feature>
<dbReference type="PROSITE" id="PS52004">
    <property type="entry name" value="KS3_2"/>
    <property type="match status" value="1"/>
</dbReference>
<dbReference type="Pfam" id="PF00109">
    <property type="entry name" value="ketoacyl-synt"/>
    <property type="match status" value="1"/>
</dbReference>
<feature type="compositionally biased region" description="Low complexity" evidence="10">
    <location>
        <begin position="2376"/>
        <end position="2387"/>
    </location>
</feature>
<keyword evidence="7" id="KW-0511">Multifunctional enzyme</keyword>
<dbReference type="InterPro" id="IPR029063">
    <property type="entry name" value="SAM-dependent_MTases_sf"/>
</dbReference>
<dbReference type="SMART" id="SM00822">
    <property type="entry name" value="PKS_KR"/>
    <property type="match status" value="1"/>
</dbReference>
<dbReference type="InterPro" id="IPR042099">
    <property type="entry name" value="ANL_N_sf"/>
</dbReference>
<dbReference type="CDD" id="cd00833">
    <property type="entry name" value="PKS"/>
    <property type="match status" value="1"/>
</dbReference>
<dbReference type="PROSITE" id="PS50075">
    <property type="entry name" value="CARRIER"/>
    <property type="match status" value="2"/>
</dbReference>
<keyword evidence="15" id="KW-1185">Reference proteome</keyword>
<dbReference type="GO" id="GO:0009403">
    <property type="term" value="P:toxin biosynthetic process"/>
    <property type="evidence" value="ECO:0007669"/>
    <property type="project" value="UniProtKB-ARBA"/>
</dbReference>
<feature type="domain" description="Carrier" evidence="11">
    <location>
        <begin position="2287"/>
        <end position="2365"/>
    </location>
</feature>
<dbReference type="Gene3D" id="3.40.47.10">
    <property type="match status" value="1"/>
</dbReference>
<evidence type="ECO:0000259" key="11">
    <source>
        <dbReference type="PROSITE" id="PS50075"/>
    </source>
</evidence>
<dbReference type="Gene3D" id="3.30.559.30">
    <property type="entry name" value="Nonribosomal peptide synthetase, condensation domain"/>
    <property type="match status" value="1"/>
</dbReference>
<dbReference type="Gene3D" id="3.30.559.10">
    <property type="entry name" value="Chloramphenicol acetyltransferase-like domain"/>
    <property type="match status" value="1"/>
</dbReference>
<dbReference type="GO" id="GO:0004312">
    <property type="term" value="F:fatty acid synthase activity"/>
    <property type="evidence" value="ECO:0007669"/>
    <property type="project" value="TreeGrafter"/>
</dbReference>
<dbReference type="InterPro" id="IPR016035">
    <property type="entry name" value="Acyl_Trfase/lysoPLipase"/>
</dbReference>
<dbReference type="SMART" id="SM00827">
    <property type="entry name" value="PKS_AT"/>
    <property type="match status" value="1"/>
</dbReference>
<dbReference type="InterPro" id="IPR020845">
    <property type="entry name" value="AMP-binding_CS"/>
</dbReference>
<dbReference type="NCBIfam" id="TIGR01733">
    <property type="entry name" value="AA-adenyl-dom"/>
    <property type="match status" value="1"/>
</dbReference>
<evidence type="ECO:0000256" key="3">
    <source>
        <dbReference type="ARBA" id="ARBA00022598"/>
    </source>
</evidence>
<dbReference type="InterPro" id="IPR045851">
    <property type="entry name" value="AMP-bd_C_sf"/>
</dbReference>
<sequence length="3873" mass="421740">MVLPRPEPIAIVGSGCRFPGSSSSPSALWNLLEKPRDVSKEPPNERFELRGYYHPNGAHHGTMNVQRAYMLDEDVGTFDATFFNISPNEAESIDPQQRLLMEVVYEALEAGGHRLDILRGSDTAVFVGTMSVDYNDIMLRDINSIPTYFSTGTSRAILANRVSYFFDWHGPSMSIDTACSSSMVALHQSVQALRSGESRVAIAGGTELLLGPEQFVGESKMNLLSPTGQSRMWDASANGYARGDGIAVIVLKKLSDAIADGDHIECLIRQTGINQDGKSTGLTVPSSEAQADLIRSTYTKGGLDIDNPRDWPQFFEAHGTGTKAGDPREASAISQCFGSQPIHGNPLYVGSIKTIIGHTEGTAGLAGVFKASLAIQHGIIPPNMLLNQLNDEVAQYCDNLRVPNSLTAWPKLPDGVPRRASVNSFGFGGTNGHAILEEYQPPTETRNTAITGSDETNASVFRVFPFSAASEESLAANLRAYASSLKTQTTVDLADLAWTLQSRRSALSFKTSLTAESVEGLVSKIDSTVEKAKADGGSNVGTRSAPAKPRVLGVFTGQGAQWATMAAGLIQSSETVRLKIEDLDNSLATLPEGDRPTWRIADQLCLNAEASRLNEAALSQPLCTAIQVVLIDLLRSSGITFEAVVGHSSGEIAAAYAADFISAHDAIRIAYYRGLYAGLARGPKGQKGAMMAVGTTWEDAEELLNLPAFRGRVKIAAQNSAASLTLSGDIEALSHIKRVFDEEKKFTRLLVVDTAYHSHHMLLCSERYIRALRTCGVQINYDRDTSCTWYSSVKHGEPMHPEASLGDLYWNDNMVNTVLFADAVKGAAKGSDLNLAIEVGPHPALKGPALQTLSDLQISLPYTGVLKRKGNDLEAFSDALGFVWTHCGPGAVDFQPYEELVSPAYKAPSLAIGLPAYQWDHKRLYWYQSRLAKKTQIRGETFHELLGVPSPNNTDRDLRWSNFLKANEIPWLNGHQLQGQTVFPAAGYVAMALEAGLKLAQGRSIKVLQIDDLTIDKAVIFDDGANFAVETLVTLTGITPGQSPIKKQTADFSVYSCANTGSTELSVVSKGKVTIVYGTPSFSTLHSSPHNEQNMVDIQAEQFYSSLHELGYGYNGPFKTLSSTKRSLNQASARVSTYGYREDENTLIIHPTMLDVAFQASFLARMSPGDDQLWSLHVPTSIKSIRVNPELCASLPSSPTSLSLSAVLHESDSLSMLSSVDVFTEDGQETLIQVEGLSMRPFSPATADGDRSMFSTTVYGPMSPEVATAVGNGLPSTEDLVVSDSTLGQLYPQGLGSSQCNRSLARVVQQIMHRYPHAKILEIGARAGHATRAVLESIGSKLSSYTFTDSSTEAIEKAAESFKEFKEKLIFKTFDPLDKPFPQGLDDYSYDVAIASNALTSNSVSQAELENIRRLLKPGGYFLASGLIGDAPARTQVVLGALEGGTTDGNDVRKHGLGSTALWHGALRKAGFSGIDSITPQTNGIALPFSVIVTQAVDKRINFLRKPLSTTSFVPLDELVIVGNQSLKAAQLTEEIYDHLIQFCGKIIVLDGLPTDEDDISSMATFVNLADIDEPIFRNVSAEKFEGLKCLFELASNILWVTEGARADEPYHNASIGFGRSIAYEMPHLSLQFLDLNDTGSTASRAISEAVLRLVALREWTETEHNFKEKTLWSREPELYVEKDRLMVPRLLPVDDQNARINSLRRVVTKTVDPDNSSVLISTAVGGSFVLREGPIRQSGQTFVQVKNSVLSAIKVAPETFLFLGAGQSQATGEFVITLSDTNASTATPFAHVPALWHTDRLPTLLSAVAKQLLARALLSMVIAHSHLLVHGLDENESFASTLKQQAAVRNIEVSFSTASLTANFEWIRVAAWTSSHVARQSIPATTTHFLDLSSDDENRDAASMIREGLPVTCRHLSTSDLFHPESFVPAGSRDTILQALQDAVREAKANASSEIPSPSIRPAELIDVSVPKSPVSILDWTVDRAVHVQVQPIDATQLFSRNKTYVLVGLSGRLGQSICQWMSQNGAGCICLTSRTPKADPEWQAGMEKKGTTVKFIPMDVTNKDDVERVFAGLRANSPPIAGVANGAAVFHDATFSEMTHGILEEVMNPKVVGTKNLDEVLGDAELDFFIVFSSLTSVVGNSGQSNYTAANAYMTGLVGQRHKRGLAATSLDIGSIVGIGYLERASDTAREQLIRNGFTAVSETDLHQLLAEAIRAGATNSGASPIVTTGCRNVQEGEEFPVPWIDDPRMQHKVILGKQFSKADVGGKKSILPVRDQLAVSKSTADALEILKECFAAKLAMISRLADGQVGHDIPLVELGIDSLVAVEVRGWFLKELKTDIPVLKVLGGGTVATLCQQALAKLPEGLLPNVEAGGASKAGSSKPAAKPPVAKPRSPPSPSASETSLLGRWSESNTRSPQSTSSSDQSPSSTPATVLFNVPSNVDLTEVAKSAKLLTPSSDFVKTELVSFQQSRFWFLGLLIDDPATFNVTFYLRISGNLRTGDLERAVRLVTNRHESLRTCFVAHEQEADLAYQKVLPNSLVRLEKKKINRVEDVEIEYAAMKQVPFDLASGNLIRLVLLALSPSEHYLLFNYHHILMDGVSLQNFLADLEKAYQRQPLGPFPCQVPELSRAQRAAFESGDFSEDIAYWKNEFPNGHPLLPLLPMSHMTSRMPLNSFNVHQVEWRVGSELMAKVREAARVNACTTFHFYLATFKAMLFRFTDTGDLTIGIADANRINPDVEGTIGLLLNLLTLRFKRDSSQTFSQSVGEARGKALEALQHSNVPFDILLKELNVPRSSSYSPFFQAFFDYRQGHQEKLSFGSTEFEFLQVHPGRTAYDMTLDVTDGADSARILFRTQSSLYDKTAAQLLLNTFVHLLDTFATNTSLKLDDFALFSDQELKLALNVGHGPNFESSWPGGTLPHRIDQIAKENEDKVALKDGYGRILTYGAMTDRIEAIAAALQQVGVGESSRVLVFEDATTDWPCAMLAIMRLGAVYVPLDLRNPLPRLADVAGSCEPVAIIVDSTTVDNVAQVNVTLAEVVNVSEVASKSVSVPNVSRSDAVAALLYTSGSTGKPKGIVVTHLGLRNEIEGYTWQWGLKAERVLQQSAFTFNHSSDQIYTGLVNGGSVYIVPWDKRGDPIEVSKIINEEKITYTKATPAEYSLWLDYGSDNLKQASSWRFAFAGGESLTGTLTRSLATLHLPNLRFFNSYGPTEVSISSTKMDIAYREPPPEGRIPCGFMLPNYAAYILDDQRKPVPIGMPGELYIGGAGVSLGYLDNEELTEQHFIPNPYAIPEYVARGWTKMYRTGDIAHLQEDGAMVFHNRIAGDTQVKIRGLRIELGDIESNIIKAAGGALKEVAVTLRDGDPPILVAHVVFAPRHHIVDTESFLAHLLKNLDVPQYMVPVMAIPLDRIPLSNHSKTDRTALKALPLPQRAKHDNEDNTEALTETMLELRQLWVDVLNTGELGLDIGPSTSFFTVGGNSLLIVRLQSRIQQTFNVTVRLFDLIDASTLSDMTQKIEESLSVDLIDWDKETALLSDLPVSEASNDHPLKTTDKVILVTGSGGFLGKHILVELIARPDVSKIHCIGLRNKPGNTPRRLALNSTKIITHGGDLTEPWLGLGEETFASLALEVDAILHMAATRSFWDNYSLLRPINVTPTKLLVQMAAGRRIPIHYISSAGVVSAESVESTAGSAAKHQPRVDGSNGYVASRWACEQILERAVSVLDVPVSIHRFVPAKEPTNDTIVADALQHFLGFVDDLSIMPEFNGTTGHFEMTPVYTAAGELAENLLKTPTQESLLLQFLHHDCHIRIDIGEMVAFLEEERGGRGLERVPGLKFVGDMKRAGLAYFVTSQMLLMGGIDGSAVLESRR</sequence>
<feature type="region of interest" description="N-terminal hotdog fold" evidence="9">
    <location>
        <begin position="943"/>
        <end position="1080"/>
    </location>
</feature>
<dbReference type="GO" id="GO:0030639">
    <property type="term" value="P:polyketide biosynthetic process"/>
    <property type="evidence" value="ECO:0007669"/>
    <property type="project" value="UniProtKB-ARBA"/>
</dbReference>
<evidence type="ECO:0000256" key="8">
    <source>
        <dbReference type="ARBA" id="ARBA00029443"/>
    </source>
</evidence>
<dbReference type="Pfam" id="PF14765">
    <property type="entry name" value="PS-DH"/>
    <property type="match status" value="1"/>
</dbReference>
<dbReference type="InterPro" id="IPR020806">
    <property type="entry name" value="PKS_PP-bd"/>
</dbReference>
<keyword evidence="5" id="KW-0808">Transferase</keyword>
<dbReference type="Pfam" id="PF16197">
    <property type="entry name" value="KAsynt_C_assoc"/>
    <property type="match status" value="1"/>
</dbReference>
<dbReference type="Pfam" id="PF00698">
    <property type="entry name" value="Acyl_transf_1"/>
    <property type="match status" value="1"/>
</dbReference>
<evidence type="ECO:0000256" key="6">
    <source>
        <dbReference type="ARBA" id="ARBA00022737"/>
    </source>
</evidence>
<dbReference type="PROSITE" id="PS00606">
    <property type="entry name" value="KS3_1"/>
    <property type="match status" value="1"/>
</dbReference>
<comment type="caution">
    <text evidence="14">The sequence shown here is derived from an EMBL/GenBank/DDBJ whole genome shotgun (WGS) entry which is preliminary data.</text>
</comment>
<organism evidence="14 15">
    <name type="scientific">Penicillium egyptiacum</name>
    <dbReference type="NCBI Taxonomy" id="1303716"/>
    <lineage>
        <taxon>Eukaryota</taxon>
        <taxon>Fungi</taxon>
        <taxon>Dikarya</taxon>
        <taxon>Ascomycota</taxon>
        <taxon>Pezizomycotina</taxon>
        <taxon>Eurotiomycetes</taxon>
        <taxon>Eurotiomycetidae</taxon>
        <taxon>Eurotiales</taxon>
        <taxon>Aspergillaceae</taxon>
        <taxon>Penicillium</taxon>
    </lineage>
</organism>
<evidence type="ECO:0000256" key="9">
    <source>
        <dbReference type="PROSITE-ProRule" id="PRU01363"/>
    </source>
</evidence>
<dbReference type="GO" id="GO:0004315">
    <property type="term" value="F:3-oxoacyl-[acyl-carrier-protein] synthase activity"/>
    <property type="evidence" value="ECO:0007669"/>
    <property type="project" value="InterPro"/>
</dbReference>
<dbReference type="Gene3D" id="3.40.50.720">
    <property type="entry name" value="NAD(P)-binding Rossmann-like Domain"/>
    <property type="match status" value="3"/>
</dbReference>
<dbReference type="Gene3D" id="3.40.50.12780">
    <property type="entry name" value="N-terminal domain of ligase-like"/>
    <property type="match status" value="1"/>
</dbReference>
<dbReference type="SUPFAM" id="SSF47336">
    <property type="entry name" value="ACP-like"/>
    <property type="match status" value="2"/>
</dbReference>
<proteinExistence type="inferred from homology"/>
<dbReference type="CDD" id="cd02440">
    <property type="entry name" value="AdoMet_MTases"/>
    <property type="match status" value="1"/>
</dbReference>
<feature type="compositionally biased region" description="Low complexity" evidence="10">
    <location>
        <begin position="2413"/>
        <end position="2434"/>
    </location>
</feature>
<evidence type="ECO:0008006" key="16">
    <source>
        <dbReference type="Google" id="ProtNLM"/>
    </source>
</evidence>
<dbReference type="CDD" id="cd05930">
    <property type="entry name" value="A_NRPS"/>
    <property type="match status" value="1"/>
</dbReference>
<keyword evidence="6" id="KW-0677">Repeat</keyword>
<name>A0A9W4KHV9_9EURO</name>
<evidence type="ECO:0000256" key="2">
    <source>
        <dbReference type="ARBA" id="ARBA00022553"/>
    </source>
</evidence>
<dbReference type="PROSITE" id="PS00012">
    <property type="entry name" value="PHOSPHOPANTETHEINE"/>
    <property type="match status" value="1"/>
</dbReference>
<dbReference type="Pfam" id="PF02801">
    <property type="entry name" value="Ketoacyl-synt_C"/>
    <property type="match status" value="1"/>
</dbReference>
<dbReference type="GO" id="GO:1901336">
    <property type="term" value="P:lactone biosynthetic process"/>
    <property type="evidence" value="ECO:0007669"/>
    <property type="project" value="UniProtKB-ARBA"/>
</dbReference>
<dbReference type="GO" id="GO:0016874">
    <property type="term" value="F:ligase activity"/>
    <property type="evidence" value="ECO:0007669"/>
    <property type="project" value="UniProtKB-KW"/>
</dbReference>
<accession>A0A9W4KHV9</accession>
<dbReference type="Pfam" id="PF07993">
    <property type="entry name" value="NAD_binding_4"/>
    <property type="match status" value="1"/>
</dbReference>
<dbReference type="SUPFAM" id="SSF55048">
    <property type="entry name" value="Probable ACP-binding domain of malonyl-CoA ACP transacylase"/>
    <property type="match status" value="1"/>
</dbReference>
<evidence type="ECO:0000256" key="7">
    <source>
        <dbReference type="ARBA" id="ARBA00023268"/>
    </source>
</evidence>
<dbReference type="SUPFAM" id="SSF53901">
    <property type="entry name" value="Thiolase-like"/>
    <property type="match status" value="1"/>
</dbReference>
<dbReference type="Proteomes" id="UP001154252">
    <property type="component" value="Unassembled WGS sequence"/>
</dbReference>
<dbReference type="Pfam" id="PF08659">
    <property type="entry name" value="KR"/>
    <property type="match status" value="1"/>
</dbReference>
<dbReference type="SMART" id="SM00825">
    <property type="entry name" value="PKS_KS"/>
    <property type="match status" value="1"/>
</dbReference>
<feature type="active site" description="Proton donor; for dehydratase activity" evidence="9">
    <location>
        <position position="1155"/>
    </location>
</feature>
<dbReference type="InterPro" id="IPR049900">
    <property type="entry name" value="PKS_mFAS_DH"/>
</dbReference>
<dbReference type="SUPFAM" id="SSF52151">
    <property type="entry name" value="FabD/lysophospholipase-like"/>
    <property type="match status" value="1"/>
</dbReference>
<dbReference type="InterPro" id="IPR020807">
    <property type="entry name" value="PKS_DH"/>
</dbReference>
<evidence type="ECO:0000313" key="15">
    <source>
        <dbReference type="Proteomes" id="UP001154252"/>
    </source>
</evidence>
<dbReference type="SMART" id="SM00823">
    <property type="entry name" value="PKS_PP"/>
    <property type="match status" value="2"/>
</dbReference>
<protein>
    <recommendedName>
        <fullName evidence="16">Carrier domain-containing protein</fullName>
    </recommendedName>
</protein>
<evidence type="ECO:0000259" key="13">
    <source>
        <dbReference type="PROSITE" id="PS52019"/>
    </source>
</evidence>
<dbReference type="GO" id="GO:0031177">
    <property type="term" value="F:phosphopantetheine binding"/>
    <property type="evidence" value="ECO:0007669"/>
    <property type="project" value="InterPro"/>
</dbReference>
<dbReference type="InterPro" id="IPR010071">
    <property type="entry name" value="AA_adenyl_dom"/>
</dbReference>
<dbReference type="InterPro" id="IPR001227">
    <property type="entry name" value="Ac_transferase_dom_sf"/>
</dbReference>
<dbReference type="SUPFAM" id="SSF56801">
    <property type="entry name" value="Acetyl-CoA synthetase-like"/>
    <property type="match status" value="1"/>
</dbReference>
<dbReference type="Gene3D" id="3.10.129.110">
    <property type="entry name" value="Polyketide synthase dehydratase"/>
    <property type="match status" value="1"/>
</dbReference>
<dbReference type="Gene3D" id="3.40.366.10">
    <property type="entry name" value="Malonyl-Coenzyme A Acyl Carrier Protein, domain 2"/>
    <property type="match status" value="1"/>
</dbReference>
<dbReference type="InterPro" id="IPR013120">
    <property type="entry name" value="FAR_NAD-bd"/>
</dbReference>
<dbReference type="InterPro" id="IPR014030">
    <property type="entry name" value="Ketoacyl_synth_N"/>
</dbReference>
<dbReference type="InterPro" id="IPR014031">
    <property type="entry name" value="Ketoacyl_synth_C"/>
</dbReference>
<dbReference type="Gene3D" id="3.30.300.30">
    <property type="match status" value="1"/>
</dbReference>
<comment type="similarity">
    <text evidence="8">In the C-terminal section; belongs to the NRP synthetase family.</text>
</comment>
<dbReference type="InterPro" id="IPR020841">
    <property type="entry name" value="PKS_Beta-ketoAc_synthase_dom"/>
</dbReference>
<dbReference type="Pfam" id="PF00550">
    <property type="entry name" value="PP-binding"/>
    <property type="match status" value="2"/>
</dbReference>
<dbReference type="Pfam" id="PF21089">
    <property type="entry name" value="PKS_DH_N"/>
    <property type="match status" value="1"/>
</dbReference>
<dbReference type="SUPFAM" id="SSF53335">
    <property type="entry name" value="S-adenosyl-L-methionine-dependent methyltransferases"/>
    <property type="match status" value="1"/>
</dbReference>
<feature type="domain" description="Carrier" evidence="11">
    <location>
        <begin position="3446"/>
        <end position="3525"/>
    </location>
</feature>
<dbReference type="InterPro" id="IPR036291">
    <property type="entry name" value="NAD(P)-bd_dom_sf"/>
</dbReference>
<dbReference type="Pfam" id="PF00668">
    <property type="entry name" value="Condensation"/>
    <property type="match status" value="1"/>
</dbReference>
<dbReference type="InterPro" id="IPR001242">
    <property type="entry name" value="Condensation_dom"/>
</dbReference>
<dbReference type="Gene3D" id="1.10.1200.10">
    <property type="entry name" value="ACP-like"/>
    <property type="match status" value="2"/>
</dbReference>
<feature type="domain" description="Ketosynthase family 3 (KS3)" evidence="12">
    <location>
        <begin position="6"/>
        <end position="438"/>
    </location>
</feature>
<dbReference type="InterPro" id="IPR023213">
    <property type="entry name" value="CAT-like_dom_sf"/>
</dbReference>
<keyword evidence="3" id="KW-0436">Ligase</keyword>
<dbReference type="InterPro" id="IPR049552">
    <property type="entry name" value="PKS_DH_N"/>
</dbReference>